<gene>
    <name evidence="2" type="ORF">V7S98_02360</name>
</gene>
<feature type="compositionally biased region" description="Polar residues" evidence="1">
    <location>
        <begin position="78"/>
        <end position="90"/>
    </location>
</feature>
<feature type="compositionally biased region" description="Pro residues" evidence="1">
    <location>
        <begin position="104"/>
        <end position="114"/>
    </location>
</feature>
<name>A0ABU8QN29_9PSED</name>
<comment type="caution">
    <text evidence="2">The sequence shown here is derived from an EMBL/GenBank/DDBJ whole genome shotgun (WGS) entry which is preliminary data.</text>
</comment>
<dbReference type="InterPro" id="IPR036388">
    <property type="entry name" value="WH-like_DNA-bd_sf"/>
</dbReference>
<evidence type="ECO:0000313" key="2">
    <source>
        <dbReference type="EMBL" id="MEJ5862060.1"/>
    </source>
</evidence>
<dbReference type="Pfam" id="PF13730">
    <property type="entry name" value="HTH_36"/>
    <property type="match status" value="1"/>
</dbReference>
<evidence type="ECO:0000313" key="3">
    <source>
        <dbReference type="Proteomes" id="UP001380290"/>
    </source>
</evidence>
<organism evidence="2 3">
    <name type="scientific">Pseudomonas farsensis</name>
    <dbReference type="NCBI Taxonomy" id="2745492"/>
    <lineage>
        <taxon>Bacteria</taxon>
        <taxon>Pseudomonadati</taxon>
        <taxon>Pseudomonadota</taxon>
        <taxon>Gammaproteobacteria</taxon>
        <taxon>Pseudomonadales</taxon>
        <taxon>Pseudomonadaceae</taxon>
        <taxon>Pseudomonas</taxon>
    </lineage>
</organism>
<protein>
    <submittedName>
        <fullName evidence="2">Helix-turn-helix domain-containing protein</fullName>
    </submittedName>
</protein>
<sequence>MSTIVMTACWPLQGMSPAQKSVLISLADNSNDDGVCWPSVARIVERTCLSERAVRNALRWLEQSGVLSAHHRTGRSTWYTVSPSRYNPGTSCPPAPDAGLPRQEMPPTPAPDAPHPGTRCPQNRKGTIKEPSEEETGASAGSKKAPVEQIVELFNQILHQLPRVVLVNKDRKSKIQARWDESPVHRDLDFWSDFFTQVETSEFLMGRLKDRNNQFRCTFDWLIAPSNFVKVVEGNYHA</sequence>
<keyword evidence="3" id="KW-1185">Reference proteome</keyword>
<dbReference type="Proteomes" id="UP001380290">
    <property type="component" value="Unassembled WGS sequence"/>
</dbReference>
<reference evidence="2 3" key="1">
    <citation type="submission" date="2024-02" db="EMBL/GenBank/DDBJ databases">
        <title>Identification of pathogenicity and growth-promoting function of Pseudomonas putida variant.</title>
        <authorList>
            <person name="Sun J."/>
        </authorList>
    </citation>
    <scope>NUCLEOTIDE SEQUENCE [LARGE SCALE GENOMIC DNA]</scope>
    <source>
        <strain evidence="2 3">A03</strain>
    </source>
</reference>
<dbReference type="Gene3D" id="1.10.10.10">
    <property type="entry name" value="Winged helix-like DNA-binding domain superfamily/Winged helix DNA-binding domain"/>
    <property type="match status" value="1"/>
</dbReference>
<evidence type="ECO:0000256" key="1">
    <source>
        <dbReference type="SAM" id="MobiDB-lite"/>
    </source>
</evidence>
<feature type="region of interest" description="Disordered" evidence="1">
    <location>
        <begin position="78"/>
        <end position="144"/>
    </location>
</feature>
<accession>A0ABU8QN29</accession>
<proteinExistence type="predicted"/>
<dbReference type="RefSeq" id="WP_339598151.1">
    <property type="nucleotide sequence ID" value="NZ_JBBHLC010000003.1"/>
</dbReference>
<dbReference type="InterPro" id="IPR036390">
    <property type="entry name" value="WH_DNA-bd_sf"/>
</dbReference>
<dbReference type="EMBL" id="JBBHLC010000003">
    <property type="protein sequence ID" value="MEJ5862060.1"/>
    <property type="molecule type" value="Genomic_DNA"/>
</dbReference>
<dbReference type="SUPFAM" id="SSF46785">
    <property type="entry name" value="Winged helix' DNA-binding domain"/>
    <property type="match status" value="1"/>
</dbReference>